<sequence length="151" mass="16626">MERSKSEVVPYSPYPAFSIEISSDCSNSKWLGIQKILELIFFATAVEKNVQQTVAAAMTIVTTCNFTFRSHSPLSRKPRLSIYTGDVLVTSSTVMLRTLKNGTAALGNHSFTMSNTIAIVGELRSFESRLINEDHIGVGTSLSKLPHQTKK</sequence>
<keyword evidence="2" id="KW-1185">Reference proteome</keyword>
<dbReference type="EMBL" id="BMAU01021422">
    <property type="protein sequence ID" value="GFY34176.1"/>
    <property type="molecule type" value="Genomic_DNA"/>
</dbReference>
<evidence type="ECO:0000313" key="1">
    <source>
        <dbReference type="EMBL" id="GFY34176.1"/>
    </source>
</evidence>
<gene>
    <name evidence="1" type="ORF">TNCV_2504791</name>
</gene>
<reference evidence="1" key="1">
    <citation type="submission" date="2020-08" db="EMBL/GenBank/DDBJ databases">
        <title>Multicomponent nature underlies the extraordinary mechanical properties of spider dragline silk.</title>
        <authorList>
            <person name="Kono N."/>
            <person name="Nakamura H."/>
            <person name="Mori M."/>
            <person name="Yoshida Y."/>
            <person name="Ohtoshi R."/>
            <person name="Malay A.D."/>
            <person name="Moran D.A.P."/>
            <person name="Tomita M."/>
            <person name="Numata K."/>
            <person name="Arakawa K."/>
        </authorList>
    </citation>
    <scope>NUCLEOTIDE SEQUENCE</scope>
</reference>
<comment type="caution">
    <text evidence="1">The sequence shown here is derived from an EMBL/GenBank/DDBJ whole genome shotgun (WGS) entry which is preliminary data.</text>
</comment>
<proteinExistence type="predicted"/>
<name>A0A8X6WHD3_TRICX</name>
<accession>A0A8X6WHD3</accession>
<dbReference type="Proteomes" id="UP000887159">
    <property type="component" value="Unassembled WGS sequence"/>
</dbReference>
<dbReference type="AlphaFoldDB" id="A0A8X6WHD3"/>
<protein>
    <submittedName>
        <fullName evidence="1">Uncharacterized protein</fullName>
    </submittedName>
</protein>
<organism evidence="1 2">
    <name type="scientific">Trichonephila clavipes</name>
    <name type="common">Golden silk orbweaver</name>
    <name type="synonym">Nephila clavipes</name>
    <dbReference type="NCBI Taxonomy" id="2585209"/>
    <lineage>
        <taxon>Eukaryota</taxon>
        <taxon>Metazoa</taxon>
        <taxon>Ecdysozoa</taxon>
        <taxon>Arthropoda</taxon>
        <taxon>Chelicerata</taxon>
        <taxon>Arachnida</taxon>
        <taxon>Araneae</taxon>
        <taxon>Araneomorphae</taxon>
        <taxon>Entelegynae</taxon>
        <taxon>Araneoidea</taxon>
        <taxon>Nephilidae</taxon>
        <taxon>Trichonephila</taxon>
    </lineage>
</organism>
<evidence type="ECO:0000313" key="2">
    <source>
        <dbReference type="Proteomes" id="UP000887159"/>
    </source>
</evidence>